<comment type="caution">
    <text evidence="1">The sequence shown here is derived from an EMBL/GenBank/DDBJ whole genome shotgun (WGS) entry which is preliminary data.</text>
</comment>
<dbReference type="AlphaFoldDB" id="A0A1F7IFW8"/>
<protein>
    <submittedName>
        <fullName evidence="1">Uncharacterized protein</fullName>
    </submittedName>
</protein>
<dbReference type="STRING" id="1802056.A2954_04550"/>
<reference evidence="1 2" key="1">
    <citation type="journal article" date="2016" name="Nat. Commun.">
        <title>Thousands of microbial genomes shed light on interconnected biogeochemical processes in an aquifer system.</title>
        <authorList>
            <person name="Anantharaman K."/>
            <person name="Brown C.T."/>
            <person name="Hug L.A."/>
            <person name="Sharon I."/>
            <person name="Castelle C.J."/>
            <person name="Probst A.J."/>
            <person name="Thomas B.C."/>
            <person name="Singh A."/>
            <person name="Wilkins M.J."/>
            <person name="Karaoz U."/>
            <person name="Brodie E.L."/>
            <person name="Williams K.H."/>
            <person name="Hubbard S.S."/>
            <person name="Banfield J.F."/>
        </authorList>
    </citation>
    <scope>NUCLEOTIDE SEQUENCE [LARGE SCALE GENOMIC DNA]</scope>
</reference>
<proteinExistence type="predicted"/>
<accession>A0A1F7IFW8</accession>
<name>A0A1F7IFW8_9BACT</name>
<gene>
    <name evidence="1" type="ORF">A2954_04550</name>
</gene>
<evidence type="ECO:0000313" key="1">
    <source>
        <dbReference type="EMBL" id="OGK42251.1"/>
    </source>
</evidence>
<evidence type="ECO:0000313" key="2">
    <source>
        <dbReference type="Proteomes" id="UP000177698"/>
    </source>
</evidence>
<organism evidence="1 2">
    <name type="scientific">Candidatus Roizmanbacteria bacterium RIFCSPLOWO2_01_FULL_37_12</name>
    <dbReference type="NCBI Taxonomy" id="1802056"/>
    <lineage>
        <taxon>Bacteria</taxon>
        <taxon>Candidatus Roizmaniibacteriota</taxon>
    </lineage>
</organism>
<dbReference type="EMBL" id="MGAG01000003">
    <property type="protein sequence ID" value="OGK42251.1"/>
    <property type="molecule type" value="Genomic_DNA"/>
</dbReference>
<sequence>MKNTTLAIVALAVVLAMGAYFMHSNMGQANKNNAVDGCAKIATSMVKEDFVRPVYKLCMDDKGYKTVVTE</sequence>
<dbReference type="Proteomes" id="UP000177698">
    <property type="component" value="Unassembled WGS sequence"/>
</dbReference>